<dbReference type="InterPro" id="IPR002495">
    <property type="entry name" value="Glyco_trans_8"/>
</dbReference>
<feature type="transmembrane region" description="Helical" evidence="8">
    <location>
        <begin position="15"/>
        <end position="36"/>
    </location>
</feature>
<reference evidence="9" key="1">
    <citation type="submission" date="2022-04" db="EMBL/GenBank/DDBJ databases">
        <authorList>
            <person name="Xu L."/>
            <person name="Lv Z."/>
        </authorList>
    </citation>
    <scope>NUCLEOTIDE SEQUENCE</scope>
    <source>
        <strain evidence="9">LV_2022a</strain>
    </source>
</reference>
<evidence type="ECO:0000256" key="8">
    <source>
        <dbReference type="SAM" id="Phobius"/>
    </source>
</evidence>
<organism evidence="9 10">
    <name type="scientific">Schistosoma mekongi</name>
    <name type="common">Parasitic worm</name>
    <dbReference type="NCBI Taxonomy" id="38744"/>
    <lineage>
        <taxon>Eukaryota</taxon>
        <taxon>Metazoa</taxon>
        <taxon>Spiralia</taxon>
        <taxon>Lophotrochozoa</taxon>
        <taxon>Platyhelminthes</taxon>
        <taxon>Trematoda</taxon>
        <taxon>Digenea</taxon>
        <taxon>Strigeidida</taxon>
        <taxon>Schistosomatoidea</taxon>
        <taxon>Schistosomatidae</taxon>
        <taxon>Schistosoma</taxon>
    </lineage>
</organism>
<dbReference type="GO" id="GO:0000139">
    <property type="term" value="C:Golgi membrane"/>
    <property type="evidence" value="ECO:0007669"/>
    <property type="project" value="UniProtKB-SubCell"/>
</dbReference>
<sequence>MIIHLQNCAFIVRSFFYVITITLLITCYYFLMHIWVIGNNSRLSVLVHNFTGDKIHVAILIDGRRSLVYIENLLKSLFYNQERFRCDLKDCCISNLCDKFSDNCSLYDGTVSHSYPIVFHILTNKSNKNLTNFVSMWKLRDVEYYFYDCSTYLEKLQWIVSKHSAGAKPFAKLLIPEILPSSVNKIIVLDIDMMSNADIVELWNHFERFQETQMIGIGLEQNPHFQEVMKNLISEWIGYGYNGGILLFDLSKLRLIVWNDIWLSITTHLMKSNGYLITGEQDVINMIIFKYNDLFYEIPCEWNVQLSFGSDPERCPVSWLSYAELRKRNYATINKQPKFIHINHHIKPEDKYFPSLVSTNNIDQSDVILKRIEGLAVNIGLGGEMTVVWLGILAKSRTSLVKSSAVDGVALSPVEHKGLIKLSVYIRLVNFLKKLTRFFYSLVPIITLLLVSINRKTSTFLNIHSEVQKMDLLRTVPFVSTRSSILMDSRHTSKKQRQVVKVLDYTVTSKVSRIMIQVIFPSIFSVFECVGKERRAIAGDRDIENGDDNNYNGNKVIIVMKCGTDAVAWVKPLVDFQHKSLGVLSEKRILLSMLCSALRQARKAALRLSLVRILIANKLGEFMIFNCARQDNC</sequence>
<dbReference type="GO" id="GO:0042285">
    <property type="term" value="F:xylosyltransferase activity"/>
    <property type="evidence" value="ECO:0007669"/>
    <property type="project" value="TreeGrafter"/>
</dbReference>
<dbReference type="PANTHER" id="PTHR12270:SF25">
    <property type="entry name" value="GLYCOSYLTRANSFERASE-LIKE PROTEIN LARGE"/>
    <property type="match status" value="1"/>
</dbReference>
<dbReference type="SUPFAM" id="SSF53448">
    <property type="entry name" value="Nucleotide-diphospho-sugar transferases"/>
    <property type="match status" value="1"/>
</dbReference>
<keyword evidence="3" id="KW-0735">Signal-anchor</keyword>
<keyword evidence="6 8" id="KW-0472">Membrane</keyword>
<keyword evidence="10" id="KW-1185">Reference proteome</keyword>
<evidence type="ECO:0000313" key="9">
    <source>
        <dbReference type="EMBL" id="KAK4476229.1"/>
    </source>
</evidence>
<evidence type="ECO:0000256" key="3">
    <source>
        <dbReference type="ARBA" id="ARBA00022968"/>
    </source>
</evidence>
<dbReference type="EMBL" id="JALJAT010000001">
    <property type="protein sequence ID" value="KAK4476229.1"/>
    <property type="molecule type" value="Genomic_DNA"/>
</dbReference>
<dbReference type="GO" id="GO:0015020">
    <property type="term" value="F:glucuronosyltransferase activity"/>
    <property type="evidence" value="ECO:0007669"/>
    <property type="project" value="TreeGrafter"/>
</dbReference>
<evidence type="ECO:0000256" key="7">
    <source>
        <dbReference type="ARBA" id="ARBA00023180"/>
    </source>
</evidence>
<reference evidence="9" key="2">
    <citation type="journal article" date="2023" name="Infect Dis Poverty">
        <title>Chromosome-scale genome of the human blood fluke Schistosoma mekongi and its implications for public health.</title>
        <authorList>
            <person name="Zhou M."/>
            <person name="Xu L."/>
            <person name="Xu D."/>
            <person name="Chen W."/>
            <person name="Khan J."/>
            <person name="Hu Y."/>
            <person name="Huang H."/>
            <person name="Wei H."/>
            <person name="Zhang Y."/>
            <person name="Chusongsang P."/>
            <person name="Tanasarnprasert K."/>
            <person name="Hu X."/>
            <person name="Limpanont Y."/>
            <person name="Lv Z."/>
        </authorList>
    </citation>
    <scope>NUCLEOTIDE SEQUENCE</scope>
    <source>
        <strain evidence="9">LV_2022a</strain>
    </source>
</reference>
<dbReference type="InterPro" id="IPR029044">
    <property type="entry name" value="Nucleotide-diphossugar_trans"/>
</dbReference>
<comment type="caution">
    <text evidence="9">The sequence shown here is derived from an EMBL/GenBank/DDBJ whole genome shotgun (WGS) entry which is preliminary data.</text>
</comment>
<dbReference type="Proteomes" id="UP001292079">
    <property type="component" value="Unassembled WGS sequence"/>
</dbReference>
<dbReference type="GO" id="GO:0035269">
    <property type="term" value="P:protein O-linked glycosylation via mannose"/>
    <property type="evidence" value="ECO:0007669"/>
    <property type="project" value="TreeGrafter"/>
</dbReference>
<dbReference type="Pfam" id="PF01501">
    <property type="entry name" value="Glyco_transf_8"/>
    <property type="match status" value="1"/>
</dbReference>
<accession>A0AAE2D9H3</accession>
<evidence type="ECO:0000256" key="5">
    <source>
        <dbReference type="ARBA" id="ARBA00023034"/>
    </source>
</evidence>
<keyword evidence="5" id="KW-0333">Golgi apparatus</keyword>
<protein>
    <submittedName>
        <fullName evidence="9">Uncharacterized protein</fullName>
    </submittedName>
</protein>
<comment type="subcellular location">
    <subcellularLocation>
        <location evidence="1">Golgi apparatus membrane</location>
        <topology evidence="1">Single-pass type II membrane protein</topology>
    </subcellularLocation>
</comment>
<dbReference type="AlphaFoldDB" id="A0AAE2D9H3"/>
<gene>
    <name evidence="9" type="ORF">MN116_001437</name>
</gene>
<proteinExistence type="predicted"/>
<name>A0AAE2D9H3_SCHME</name>
<keyword evidence="4 8" id="KW-1133">Transmembrane helix</keyword>
<evidence type="ECO:0000256" key="1">
    <source>
        <dbReference type="ARBA" id="ARBA00004323"/>
    </source>
</evidence>
<evidence type="ECO:0000313" key="10">
    <source>
        <dbReference type="Proteomes" id="UP001292079"/>
    </source>
</evidence>
<evidence type="ECO:0000256" key="6">
    <source>
        <dbReference type="ARBA" id="ARBA00023136"/>
    </source>
</evidence>
<dbReference type="Gene3D" id="3.90.550.10">
    <property type="entry name" value="Spore Coat Polysaccharide Biosynthesis Protein SpsA, Chain A"/>
    <property type="match status" value="1"/>
</dbReference>
<evidence type="ECO:0000256" key="4">
    <source>
        <dbReference type="ARBA" id="ARBA00022989"/>
    </source>
</evidence>
<keyword evidence="7" id="KW-0325">Glycoprotein</keyword>
<evidence type="ECO:0000256" key="2">
    <source>
        <dbReference type="ARBA" id="ARBA00022692"/>
    </source>
</evidence>
<dbReference type="PANTHER" id="PTHR12270">
    <property type="entry name" value="GLYCOSYLTRANSFERASE-RELATED"/>
    <property type="match status" value="1"/>
</dbReference>
<dbReference type="InterPro" id="IPR051292">
    <property type="entry name" value="Xyl/GlcA_transferase"/>
</dbReference>
<keyword evidence="2 8" id="KW-0812">Transmembrane</keyword>